<feature type="compositionally biased region" description="Polar residues" evidence="1">
    <location>
        <begin position="111"/>
        <end position="126"/>
    </location>
</feature>
<dbReference type="VEuPathDB" id="FungiDB:MMYC01_203954"/>
<dbReference type="OrthoDB" id="5226162at2759"/>
<name>A0A175W6G5_9PEZI</name>
<reference evidence="2 3" key="1">
    <citation type="journal article" date="2016" name="Genome Announc.">
        <title>Genome Sequence of Madurella mycetomatis mm55, Isolated from a Human Mycetoma Case in Sudan.</title>
        <authorList>
            <person name="Smit S."/>
            <person name="Derks M.F."/>
            <person name="Bervoets S."/>
            <person name="Fahal A."/>
            <person name="van Leeuwen W."/>
            <person name="van Belkum A."/>
            <person name="van de Sande W.W."/>
        </authorList>
    </citation>
    <scope>NUCLEOTIDE SEQUENCE [LARGE SCALE GENOMIC DNA]</scope>
    <source>
        <strain evidence="3">mm55</strain>
    </source>
</reference>
<comment type="caution">
    <text evidence="2">The sequence shown here is derived from an EMBL/GenBank/DDBJ whole genome shotgun (WGS) entry which is preliminary data.</text>
</comment>
<feature type="region of interest" description="Disordered" evidence="1">
    <location>
        <begin position="34"/>
        <end position="126"/>
    </location>
</feature>
<feature type="compositionally biased region" description="Low complexity" evidence="1">
    <location>
        <begin position="45"/>
        <end position="60"/>
    </location>
</feature>
<accession>A0A175W6G5</accession>
<organism evidence="2 3">
    <name type="scientific">Madurella mycetomatis</name>
    <dbReference type="NCBI Taxonomy" id="100816"/>
    <lineage>
        <taxon>Eukaryota</taxon>
        <taxon>Fungi</taxon>
        <taxon>Dikarya</taxon>
        <taxon>Ascomycota</taxon>
        <taxon>Pezizomycotina</taxon>
        <taxon>Sordariomycetes</taxon>
        <taxon>Sordariomycetidae</taxon>
        <taxon>Sordariales</taxon>
        <taxon>Sordariales incertae sedis</taxon>
        <taxon>Madurella</taxon>
    </lineage>
</organism>
<proteinExistence type="predicted"/>
<feature type="region of interest" description="Disordered" evidence="1">
    <location>
        <begin position="145"/>
        <end position="206"/>
    </location>
</feature>
<feature type="compositionally biased region" description="Basic residues" evidence="1">
    <location>
        <begin position="194"/>
        <end position="203"/>
    </location>
</feature>
<dbReference type="Proteomes" id="UP000078237">
    <property type="component" value="Unassembled WGS sequence"/>
</dbReference>
<dbReference type="AlphaFoldDB" id="A0A175W6G5"/>
<evidence type="ECO:0000256" key="1">
    <source>
        <dbReference type="SAM" id="MobiDB-lite"/>
    </source>
</evidence>
<feature type="compositionally biased region" description="Basic and acidic residues" evidence="1">
    <location>
        <begin position="34"/>
        <end position="44"/>
    </location>
</feature>
<evidence type="ECO:0000313" key="3">
    <source>
        <dbReference type="Proteomes" id="UP000078237"/>
    </source>
</evidence>
<evidence type="ECO:0000313" key="2">
    <source>
        <dbReference type="EMBL" id="KXX79243.1"/>
    </source>
</evidence>
<sequence length="245" mass="26781">MLCGIYHHSHAQQQNRFLRGLRSHKSWKHHDSHIETMHHYRKPSDTGSSSSLDSHPSTSSKADLSVDWDPLRLHPPTARGSAPQLPDAALGDGASTASSKRPYQPRGLRQARSSHNLGRNQPMQHRCASSDTVIYGGFDFGFDAKPTPASSSRRRRDPSPTPSDASTVSSSSSSIPSGSEDSPLEGLAPAPAHPHSHYQRLPHGRPVGLEDGAEHFLRRGGWKRRGIVFVDSSALLAGEDETWEI</sequence>
<protein>
    <submittedName>
        <fullName evidence="2">Uncharacterized protein</fullName>
    </submittedName>
</protein>
<keyword evidence="3" id="KW-1185">Reference proteome</keyword>
<feature type="compositionally biased region" description="Low complexity" evidence="1">
    <location>
        <begin position="162"/>
        <end position="181"/>
    </location>
</feature>
<gene>
    <name evidence="2" type="ORF">MMYC01_203954</name>
</gene>
<dbReference type="EMBL" id="LCTW02000092">
    <property type="protein sequence ID" value="KXX79243.1"/>
    <property type="molecule type" value="Genomic_DNA"/>
</dbReference>